<proteinExistence type="predicted"/>
<dbReference type="EMBL" id="CAFBMG010000020">
    <property type="protein sequence ID" value="CAB4893202.1"/>
    <property type="molecule type" value="Genomic_DNA"/>
</dbReference>
<feature type="transmembrane region" description="Helical" evidence="1">
    <location>
        <begin position="50"/>
        <end position="67"/>
    </location>
</feature>
<evidence type="ECO:0000256" key="1">
    <source>
        <dbReference type="SAM" id="Phobius"/>
    </source>
</evidence>
<dbReference type="InterPro" id="IPR024529">
    <property type="entry name" value="ECF_trnsprt_substrate-spec"/>
</dbReference>
<dbReference type="AlphaFoldDB" id="A0A6J6S4C9"/>
<dbReference type="GO" id="GO:0022857">
    <property type="term" value="F:transmembrane transporter activity"/>
    <property type="evidence" value="ECO:0007669"/>
    <property type="project" value="InterPro"/>
</dbReference>
<accession>A0A6J6S4C9</accession>
<evidence type="ECO:0000313" key="4">
    <source>
        <dbReference type="EMBL" id="CAB4893202.1"/>
    </source>
</evidence>
<feature type="transmembrane region" description="Helical" evidence="1">
    <location>
        <begin position="79"/>
        <end position="112"/>
    </location>
</feature>
<feature type="transmembrane region" description="Helical" evidence="1">
    <location>
        <begin position="132"/>
        <end position="158"/>
    </location>
</feature>
<keyword evidence="1" id="KW-0812">Transmembrane</keyword>
<name>A0A6J6S4C9_9ZZZZ</name>
<dbReference type="Pfam" id="PF12822">
    <property type="entry name" value="ECF_trnsprt"/>
    <property type="match status" value="1"/>
</dbReference>
<dbReference type="InterPro" id="IPR017196">
    <property type="entry name" value="ECF_substrate-spec_UCP037395"/>
</dbReference>
<feature type="transmembrane region" description="Helical" evidence="1">
    <location>
        <begin position="20"/>
        <end position="38"/>
    </location>
</feature>
<dbReference type="Gene3D" id="1.10.1760.20">
    <property type="match status" value="1"/>
</dbReference>
<keyword evidence="1" id="KW-1133">Transmembrane helix</keyword>
<gene>
    <name evidence="2" type="ORF">UFOPK1358_01912</name>
    <name evidence="3" type="ORF">UFOPK2766_00218</name>
    <name evidence="4" type="ORF">UFOPK3519_00421</name>
</gene>
<sequence length="275" mass="29188">MRLSAQRLSALRISNRSGLVLVLVSAAGLAMFLWPLILSPAAGTSHNRDAPFIFALILPALLGVLLAELHGGTRIDTKALAMLGVLTAFGAVLRPLGAGVAGIETVFFLLILAGRVYGPGFGFVLGSTTMFASALLTGGIGPWLPFQMLAASWIGLGAGLLPRAKGRAEIALLAAYGVAAAYFFGFLLNMWFWPFTTGDEGQLSFVAGASVAENLHRFFVYTIATSTFGWDTGRAITNTLAIVLLGPTVLVVLRRSTRRAAFDAPVQFHELTHQR</sequence>
<reference evidence="3" key="1">
    <citation type="submission" date="2020-05" db="EMBL/GenBank/DDBJ databases">
        <authorList>
            <person name="Chiriac C."/>
            <person name="Salcher M."/>
            <person name="Ghai R."/>
            <person name="Kavagutti S V."/>
        </authorList>
    </citation>
    <scope>NUCLEOTIDE SEQUENCE</scope>
</reference>
<protein>
    <submittedName>
        <fullName evidence="3">Unannotated protein</fullName>
    </submittedName>
</protein>
<evidence type="ECO:0000313" key="3">
    <source>
        <dbReference type="EMBL" id="CAB4729542.1"/>
    </source>
</evidence>
<organism evidence="3">
    <name type="scientific">freshwater metagenome</name>
    <dbReference type="NCBI Taxonomy" id="449393"/>
    <lineage>
        <taxon>unclassified sequences</taxon>
        <taxon>metagenomes</taxon>
        <taxon>ecological metagenomes</taxon>
    </lineage>
</organism>
<feature type="transmembrane region" description="Helical" evidence="1">
    <location>
        <begin position="235"/>
        <end position="253"/>
    </location>
</feature>
<evidence type="ECO:0000313" key="2">
    <source>
        <dbReference type="EMBL" id="CAB4555875.1"/>
    </source>
</evidence>
<keyword evidence="1" id="KW-0472">Membrane</keyword>
<dbReference type="PIRSF" id="PIRSF037395">
    <property type="entry name" value="UCP037395_ABCper"/>
    <property type="match status" value="1"/>
</dbReference>
<feature type="transmembrane region" description="Helical" evidence="1">
    <location>
        <begin position="170"/>
        <end position="193"/>
    </location>
</feature>
<dbReference type="EMBL" id="CAEZYU010000005">
    <property type="protein sequence ID" value="CAB4729542.1"/>
    <property type="molecule type" value="Genomic_DNA"/>
</dbReference>
<dbReference type="EMBL" id="CAEZSF010000266">
    <property type="protein sequence ID" value="CAB4555875.1"/>
    <property type="molecule type" value="Genomic_DNA"/>
</dbReference>